<dbReference type="Gramene" id="ORUFI02G34930.1">
    <property type="protein sequence ID" value="ORUFI02G34930.1"/>
    <property type="gene ID" value="ORUFI02G34930"/>
</dbReference>
<feature type="domain" description="BTB" evidence="2">
    <location>
        <begin position="76"/>
        <end position="105"/>
    </location>
</feature>
<reference evidence="4" key="1">
    <citation type="submission" date="2013-06" db="EMBL/GenBank/DDBJ databases">
        <authorList>
            <person name="Zhao Q."/>
        </authorList>
    </citation>
    <scope>NUCLEOTIDE SEQUENCE</scope>
    <source>
        <strain evidence="4">cv. W1943</strain>
    </source>
</reference>
<dbReference type="STRING" id="4529.A0A0E0NL91"/>
<dbReference type="InterPro" id="IPR000210">
    <property type="entry name" value="BTB/POZ_dom"/>
</dbReference>
<proteinExistence type="predicted"/>
<dbReference type="Gene3D" id="3.30.710.10">
    <property type="entry name" value="Potassium Channel Kv1.1, Chain A"/>
    <property type="match status" value="2"/>
</dbReference>
<protein>
    <recommendedName>
        <fullName evidence="2">BTB domain-containing protein</fullName>
    </recommendedName>
</protein>
<dbReference type="AlphaFoldDB" id="A0A0E0NL91"/>
<dbReference type="SUPFAM" id="SSF54695">
    <property type="entry name" value="POZ domain"/>
    <property type="match status" value="2"/>
</dbReference>
<dbReference type="Proteomes" id="UP000008022">
    <property type="component" value="Unassembled WGS sequence"/>
</dbReference>
<evidence type="ECO:0000313" key="4">
    <source>
        <dbReference type="Proteomes" id="UP000008022"/>
    </source>
</evidence>
<dbReference type="Pfam" id="PF00651">
    <property type="entry name" value="BTB"/>
    <property type="match status" value="2"/>
</dbReference>
<reference evidence="3" key="2">
    <citation type="submission" date="2015-06" db="UniProtKB">
        <authorList>
            <consortium name="EnsemblPlants"/>
        </authorList>
    </citation>
    <scope>IDENTIFICATION</scope>
</reference>
<name>A0A0E0NL91_ORYRU</name>
<sequence>MVAAAEFPSYVSVPPSDLHRHLGKLLTSGDGTDVTAKSAQLLSSMVAAAEFPSYVSVPLSDLHRHLGKLLTSGDGTDVTLEAGGKTYKAHRSVLAARSSVLKAELLGPMAQLLTSGDGTDVTLEAGGKTYKAHRSVLAARSSVLKAELLGPMAQPRSTAAATPTRINDIEAPVFRAMLHFIYTDHLSSTMATDGFEHLTTSCPAILKELMSKLVVH</sequence>
<dbReference type="InterPro" id="IPR011333">
    <property type="entry name" value="SKP1/BTB/POZ_sf"/>
</dbReference>
<dbReference type="SMART" id="SM00225">
    <property type="entry name" value="BTB"/>
    <property type="match status" value="1"/>
</dbReference>
<dbReference type="InterPro" id="IPR045005">
    <property type="entry name" value="BPM1-6"/>
</dbReference>
<dbReference type="GO" id="GO:0016567">
    <property type="term" value="P:protein ubiquitination"/>
    <property type="evidence" value="ECO:0007669"/>
    <property type="project" value="InterPro"/>
</dbReference>
<dbReference type="eggNOG" id="KOG1987">
    <property type="taxonomic scope" value="Eukaryota"/>
</dbReference>
<feature type="domain" description="BTB" evidence="2">
    <location>
        <begin position="119"/>
        <end position="190"/>
    </location>
</feature>
<comment type="pathway">
    <text evidence="1">Protein modification; protein ubiquitination.</text>
</comment>
<keyword evidence="4" id="KW-1185">Reference proteome</keyword>
<accession>A0A0E0NL91</accession>
<dbReference type="HOGENOM" id="CLU_1279465_0_0_1"/>
<evidence type="ECO:0000313" key="3">
    <source>
        <dbReference type="EnsemblPlants" id="ORUFI02G34930.1"/>
    </source>
</evidence>
<dbReference type="PROSITE" id="PS50097">
    <property type="entry name" value="BTB"/>
    <property type="match status" value="2"/>
</dbReference>
<dbReference type="PANTHER" id="PTHR26379">
    <property type="entry name" value="BTB/POZ AND MATH DOMAIN-CONTAINING PROTEIN 1"/>
    <property type="match status" value="1"/>
</dbReference>
<dbReference type="PANTHER" id="PTHR26379:SF483">
    <property type="entry name" value="OS11G0619800 PROTEIN"/>
    <property type="match status" value="1"/>
</dbReference>
<dbReference type="EnsemblPlants" id="ORUFI02G34930.1">
    <property type="protein sequence ID" value="ORUFI02G34930.1"/>
    <property type="gene ID" value="ORUFI02G34930"/>
</dbReference>
<evidence type="ECO:0000256" key="1">
    <source>
        <dbReference type="ARBA" id="ARBA00004906"/>
    </source>
</evidence>
<organism evidence="3 4">
    <name type="scientific">Oryza rufipogon</name>
    <name type="common">Brownbeard rice</name>
    <name type="synonym">Asian wild rice</name>
    <dbReference type="NCBI Taxonomy" id="4529"/>
    <lineage>
        <taxon>Eukaryota</taxon>
        <taxon>Viridiplantae</taxon>
        <taxon>Streptophyta</taxon>
        <taxon>Embryophyta</taxon>
        <taxon>Tracheophyta</taxon>
        <taxon>Spermatophyta</taxon>
        <taxon>Magnoliopsida</taxon>
        <taxon>Liliopsida</taxon>
        <taxon>Poales</taxon>
        <taxon>Poaceae</taxon>
        <taxon>BOP clade</taxon>
        <taxon>Oryzoideae</taxon>
        <taxon>Oryzeae</taxon>
        <taxon>Oryzinae</taxon>
        <taxon>Oryza</taxon>
    </lineage>
</organism>
<evidence type="ECO:0000259" key="2">
    <source>
        <dbReference type="PROSITE" id="PS50097"/>
    </source>
</evidence>